<organism evidence="3 4">
    <name type="scientific">Candidatus Daviesbacteria bacterium GW2011_GWA2_38_24</name>
    <dbReference type="NCBI Taxonomy" id="1618422"/>
    <lineage>
        <taxon>Bacteria</taxon>
        <taxon>Candidatus Daviesiibacteriota</taxon>
    </lineage>
</organism>
<dbReference type="AlphaFoldDB" id="A0A0G0JS74"/>
<comment type="similarity">
    <text evidence="1">Belongs to the RelE toxin family.</text>
</comment>
<dbReference type="EMBL" id="LBUP01000007">
    <property type="protein sequence ID" value="KKQ65980.1"/>
    <property type="molecule type" value="Genomic_DNA"/>
</dbReference>
<accession>A0A0G0JS74</accession>
<sequence>MAAKSLVLEKAAKKEFTKLPLHIHRKLLQALRKIKEYPLLGIKLHGELGNYYKFRVGDYRIVYSFNDKESVIYVVKIEHRQGVYK</sequence>
<dbReference type="InterPro" id="IPR035093">
    <property type="entry name" value="RelE/ParE_toxin_dom_sf"/>
</dbReference>
<dbReference type="PANTHER" id="PTHR35601">
    <property type="entry name" value="TOXIN RELE"/>
    <property type="match status" value="1"/>
</dbReference>
<dbReference type="Gene3D" id="3.30.2310.20">
    <property type="entry name" value="RelE-like"/>
    <property type="match status" value="1"/>
</dbReference>
<reference evidence="3 4" key="1">
    <citation type="journal article" date="2015" name="Nature">
        <title>rRNA introns, odd ribosomes, and small enigmatic genomes across a large radiation of phyla.</title>
        <authorList>
            <person name="Brown C.T."/>
            <person name="Hug L.A."/>
            <person name="Thomas B.C."/>
            <person name="Sharon I."/>
            <person name="Castelle C.J."/>
            <person name="Singh A."/>
            <person name="Wilkins M.J."/>
            <person name="Williams K.H."/>
            <person name="Banfield J.F."/>
        </authorList>
    </citation>
    <scope>NUCLEOTIDE SEQUENCE [LARGE SCALE GENOMIC DNA]</scope>
</reference>
<keyword evidence="2" id="KW-1277">Toxin-antitoxin system</keyword>
<dbReference type="PANTHER" id="PTHR35601:SF1">
    <property type="entry name" value="TOXIN RELE"/>
    <property type="match status" value="1"/>
</dbReference>
<evidence type="ECO:0000256" key="1">
    <source>
        <dbReference type="ARBA" id="ARBA00006226"/>
    </source>
</evidence>
<dbReference type="Pfam" id="PF05016">
    <property type="entry name" value="ParE_toxin"/>
    <property type="match status" value="1"/>
</dbReference>
<evidence type="ECO:0000313" key="3">
    <source>
        <dbReference type="EMBL" id="KKQ65980.1"/>
    </source>
</evidence>
<comment type="caution">
    <text evidence="3">The sequence shown here is derived from an EMBL/GenBank/DDBJ whole genome shotgun (WGS) entry which is preliminary data.</text>
</comment>
<gene>
    <name evidence="3" type="ORF">US86_C0007G0025</name>
</gene>
<dbReference type="Proteomes" id="UP000034235">
    <property type="component" value="Unassembled WGS sequence"/>
</dbReference>
<protein>
    <submittedName>
        <fullName evidence="3">Addiction module toxin, RelE/StbE</fullName>
    </submittedName>
</protein>
<evidence type="ECO:0000256" key="2">
    <source>
        <dbReference type="ARBA" id="ARBA00022649"/>
    </source>
</evidence>
<evidence type="ECO:0000313" key="4">
    <source>
        <dbReference type="Proteomes" id="UP000034235"/>
    </source>
</evidence>
<name>A0A0G0JS74_9BACT</name>
<dbReference type="InterPro" id="IPR007712">
    <property type="entry name" value="RelE/ParE_toxin"/>
</dbReference>
<proteinExistence type="inferred from homology"/>
<dbReference type="SUPFAM" id="SSF143011">
    <property type="entry name" value="RelE-like"/>
    <property type="match status" value="1"/>
</dbReference>